<dbReference type="HOGENOM" id="CLU_039352_0_1_1"/>
<feature type="compositionally biased region" description="Basic and acidic residues" evidence="3">
    <location>
        <begin position="282"/>
        <end position="297"/>
    </location>
</feature>
<feature type="compositionally biased region" description="Basic residues" evidence="3">
    <location>
        <begin position="13"/>
        <end position="25"/>
    </location>
</feature>
<evidence type="ECO:0000313" key="5">
    <source>
        <dbReference type="EnsemblMetazoa" id="tetur05g06850.1"/>
    </source>
</evidence>
<dbReference type="InterPro" id="IPR004114">
    <property type="entry name" value="THUMP_dom"/>
</dbReference>
<dbReference type="GO" id="GO:0003723">
    <property type="term" value="F:RNA binding"/>
    <property type="evidence" value="ECO:0007669"/>
    <property type="project" value="UniProtKB-UniRule"/>
</dbReference>
<dbReference type="PANTHER" id="PTHR13452:SF10">
    <property type="entry name" value="THUMP DOMAIN-CONTAINING PROTEIN 1"/>
    <property type="match status" value="1"/>
</dbReference>
<dbReference type="PANTHER" id="PTHR13452">
    <property type="entry name" value="THUMP DOMAIN CONTAINING PROTEIN 1-RELATED"/>
    <property type="match status" value="1"/>
</dbReference>
<dbReference type="EnsemblMetazoa" id="tetur05g06850.1">
    <property type="protein sequence ID" value="tetur05g06850.1"/>
    <property type="gene ID" value="tetur05g06850"/>
</dbReference>
<dbReference type="Gene3D" id="3.30.2300.10">
    <property type="entry name" value="THUMP superfamily"/>
    <property type="match status" value="1"/>
</dbReference>
<evidence type="ECO:0000313" key="6">
    <source>
        <dbReference type="Proteomes" id="UP000015104"/>
    </source>
</evidence>
<feature type="region of interest" description="Disordered" evidence="3">
    <location>
        <begin position="1"/>
        <end position="25"/>
    </location>
</feature>
<evidence type="ECO:0000256" key="3">
    <source>
        <dbReference type="SAM" id="MobiDB-lite"/>
    </source>
</evidence>
<evidence type="ECO:0000259" key="4">
    <source>
        <dbReference type="PROSITE" id="PS51165"/>
    </source>
</evidence>
<organism evidence="5 6">
    <name type="scientific">Tetranychus urticae</name>
    <name type="common">Two-spotted spider mite</name>
    <dbReference type="NCBI Taxonomy" id="32264"/>
    <lineage>
        <taxon>Eukaryota</taxon>
        <taxon>Metazoa</taxon>
        <taxon>Ecdysozoa</taxon>
        <taxon>Arthropoda</taxon>
        <taxon>Chelicerata</taxon>
        <taxon>Arachnida</taxon>
        <taxon>Acari</taxon>
        <taxon>Acariformes</taxon>
        <taxon>Trombidiformes</taxon>
        <taxon>Prostigmata</taxon>
        <taxon>Eleutherengona</taxon>
        <taxon>Raphignathae</taxon>
        <taxon>Tetranychoidea</taxon>
        <taxon>Tetranychidae</taxon>
        <taxon>Tetranychus</taxon>
    </lineage>
</organism>
<feature type="domain" description="THUMP" evidence="4">
    <location>
        <begin position="153"/>
        <end position="257"/>
    </location>
</feature>
<keyword evidence="2" id="KW-0175">Coiled coil</keyword>
<reference evidence="5" key="2">
    <citation type="submission" date="2015-06" db="UniProtKB">
        <authorList>
            <consortium name="EnsemblMetazoa"/>
        </authorList>
    </citation>
    <scope>IDENTIFICATION</scope>
</reference>
<dbReference type="CDD" id="cd11717">
    <property type="entry name" value="THUMP_THUMPD1_like"/>
    <property type="match status" value="1"/>
</dbReference>
<dbReference type="Pfam" id="PF02926">
    <property type="entry name" value="THUMP"/>
    <property type="match status" value="1"/>
</dbReference>
<dbReference type="PROSITE" id="PS51165">
    <property type="entry name" value="THUMP"/>
    <property type="match status" value="1"/>
</dbReference>
<dbReference type="eggNOG" id="KOG3943">
    <property type="taxonomic scope" value="Eukaryota"/>
</dbReference>
<dbReference type="GO" id="GO:0006400">
    <property type="term" value="P:tRNA modification"/>
    <property type="evidence" value="ECO:0007669"/>
    <property type="project" value="InterPro"/>
</dbReference>
<dbReference type="SUPFAM" id="SSF143437">
    <property type="entry name" value="THUMP domain-like"/>
    <property type="match status" value="1"/>
</dbReference>
<dbReference type="STRING" id="32264.T1K5M9"/>
<name>T1K5M9_TETUR</name>
<dbReference type="EMBL" id="CAEY01001590">
    <property type="status" value="NOT_ANNOTATED_CDS"/>
    <property type="molecule type" value="Genomic_DNA"/>
</dbReference>
<evidence type="ECO:0000256" key="1">
    <source>
        <dbReference type="PROSITE-ProRule" id="PRU00529"/>
    </source>
</evidence>
<dbReference type="InterPro" id="IPR040183">
    <property type="entry name" value="THUMPD1-like"/>
</dbReference>
<reference evidence="6" key="1">
    <citation type="submission" date="2011-08" db="EMBL/GenBank/DDBJ databases">
        <authorList>
            <person name="Rombauts S."/>
        </authorList>
    </citation>
    <scope>NUCLEOTIDE SEQUENCE</scope>
    <source>
        <strain evidence="6">London</strain>
    </source>
</reference>
<keyword evidence="1" id="KW-0694">RNA-binding</keyword>
<feature type="region of interest" description="Disordered" evidence="3">
    <location>
        <begin position="276"/>
        <end position="315"/>
    </location>
</feature>
<protein>
    <recommendedName>
        <fullName evidence="4">THUMP domain-containing protein</fullName>
    </recommendedName>
</protein>
<proteinExistence type="predicted"/>
<keyword evidence="6" id="KW-1185">Reference proteome</keyword>
<sequence>MSGASKSDTHGGKGQKRKKNYYKSFTNKRTKFTPFKEGVKGFLVSCNKSENHAVREAYQLLNKYTEELEDLELAAKNSGSNEDVSIKKETGENKAVKVEDIELDKELAKEVDKLKEVRRRFNQLTTKTHNVIFIEAKENSLDPNAIVSRMFDDIKNNSTTNVKFCLKMLPVITTCSAHIETIKKTCMNLLENQPEEASYYIIPKVRAHDGITREEIIQAIGDAVAEKREKWTPDFDNAKLTIVVNIVNKFCCFSILSNFNQLKKYNPVEYTLARGSSTQASEDIKNENKDESGEAEKSPSIGTGTGTGKIQDKKK</sequence>
<dbReference type="SMART" id="SM00981">
    <property type="entry name" value="THUMP"/>
    <property type="match status" value="1"/>
</dbReference>
<accession>T1K5M9</accession>
<dbReference type="AlphaFoldDB" id="T1K5M9"/>
<feature type="coiled-coil region" evidence="2">
    <location>
        <begin position="54"/>
        <end position="81"/>
    </location>
</feature>
<evidence type="ECO:0000256" key="2">
    <source>
        <dbReference type="SAM" id="Coils"/>
    </source>
</evidence>
<dbReference type="Proteomes" id="UP000015104">
    <property type="component" value="Unassembled WGS sequence"/>
</dbReference>